<protein>
    <submittedName>
        <fullName evidence="1">Uncharacterized protein</fullName>
    </submittedName>
</protein>
<keyword evidence="3" id="KW-1185">Reference proteome</keyword>
<dbReference type="EMBL" id="BJVY01000006">
    <property type="protein sequence ID" value="GEL69858.1"/>
    <property type="molecule type" value="Genomic_DNA"/>
</dbReference>
<dbReference type="EMBL" id="FNAJ01000003">
    <property type="protein sequence ID" value="SDD94342.1"/>
    <property type="molecule type" value="Genomic_DNA"/>
</dbReference>
<gene>
    <name evidence="1" type="ORF">MVI01_16420</name>
    <name evidence="2" type="ORF">SAMN04488504_103343</name>
</gene>
<comment type="caution">
    <text evidence="1">The sequence shown here is derived from an EMBL/GenBank/DDBJ whole genome shotgun (WGS) entry which is preliminary data.</text>
</comment>
<organism evidence="1 4">
    <name type="scientific">Myxococcus virescens</name>
    <dbReference type="NCBI Taxonomy" id="83456"/>
    <lineage>
        <taxon>Bacteria</taxon>
        <taxon>Pseudomonadati</taxon>
        <taxon>Myxococcota</taxon>
        <taxon>Myxococcia</taxon>
        <taxon>Myxococcales</taxon>
        <taxon>Cystobacterineae</taxon>
        <taxon>Myxococcaceae</taxon>
        <taxon>Myxococcus</taxon>
    </lineage>
</organism>
<dbReference type="AlphaFoldDB" id="A0A511H8J4"/>
<evidence type="ECO:0000313" key="3">
    <source>
        <dbReference type="Proteomes" id="UP000198717"/>
    </source>
</evidence>
<dbReference type="Proteomes" id="UP000198717">
    <property type="component" value="Unassembled WGS sequence"/>
</dbReference>
<reference evidence="2 3" key="1">
    <citation type="submission" date="2016-10" db="EMBL/GenBank/DDBJ databases">
        <authorList>
            <person name="Varghese N."/>
            <person name="Submissions S."/>
        </authorList>
    </citation>
    <scope>NUCLEOTIDE SEQUENCE [LARGE SCALE GENOMIC DNA]</scope>
    <source>
        <strain evidence="2 3">DSM 2260</strain>
    </source>
</reference>
<proteinExistence type="predicted"/>
<sequence length="49" mass="5557">MFGLDRAEVAAILASWPACDDLAKQKYALNNTLNNLLGYPHKKWALWPQ</sequence>
<name>A0A511H8J4_9BACT</name>
<evidence type="ECO:0000313" key="4">
    <source>
        <dbReference type="Proteomes" id="UP000321224"/>
    </source>
</evidence>
<accession>A0A511H8J4</accession>
<dbReference type="Proteomes" id="UP000321224">
    <property type="component" value="Unassembled WGS sequence"/>
</dbReference>
<evidence type="ECO:0000313" key="2">
    <source>
        <dbReference type="EMBL" id="SDD94342.1"/>
    </source>
</evidence>
<evidence type="ECO:0000313" key="1">
    <source>
        <dbReference type="EMBL" id="GEL69858.1"/>
    </source>
</evidence>
<reference evidence="1 4" key="2">
    <citation type="submission" date="2019-07" db="EMBL/GenBank/DDBJ databases">
        <title>Whole genome shotgun sequence of Myxococcus virescens NBRC 100334.</title>
        <authorList>
            <person name="Hosoyama A."/>
            <person name="Uohara A."/>
            <person name="Ohji S."/>
            <person name="Ichikawa N."/>
        </authorList>
    </citation>
    <scope>NUCLEOTIDE SEQUENCE [LARGE SCALE GENOMIC DNA]</scope>
    <source>
        <strain evidence="1 4">NBRC 100334</strain>
    </source>
</reference>